<accession>A0A2S1GMY3</accession>
<name>A0A2S1GMY3_9CAUD</name>
<dbReference type="GeneID" id="54991154"/>
<evidence type="ECO:0000313" key="1">
    <source>
        <dbReference type="EMBL" id="AWD90734.1"/>
    </source>
</evidence>
<dbReference type="EMBL" id="MH113815">
    <property type="protein sequence ID" value="AWD90734.1"/>
    <property type="molecule type" value="Genomic_DNA"/>
</dbReference>
<organism evidence="1 2">
    <name type="scientific">Pseudomonas phage Alpheus</name>
    <dbReference type="NCBI Taxonomy" id="2163983"/>
    <lineage>
        <taxon>Viruses</taxon>
        <taxon>Duplodnaviria</taxon>
        <taxon>Heunggongvirae</taxon>
        <taxon>Uroviricota</taxon>
        <taxon>Caudoviricetes</taxon>
        <taxon>Autographivirales</taxon>
        <taxon>Autosignataviridae</taxon>
        <taxon>Colwellvirinae</taxon>
        <taxon>Nerthusvirus</taxon>
        <taxon>Nerthusvirus alpheus</taxon>
        <taxon>Uliginvirus alpheus</taxon>
    </lineage>
</organism>
<proteinExistence type="predicted"/>
<dbReference type="KEGG" id="vg:54991154"/>
<keyword evidence="2" id="KW-1185">Reference proteome</keyword>
<dbReference type="RefSeq" id="YP_009800652.1">
    <property type="nucleotide sequence ID" value="NC_047957.1"/>
</dbReference>
<protein>
    <submittedName>
        <fullName evidence="1">Uncharacterized protein</fullName>
    </submittedName>
</protein>
<evidence type="ECO:0000313" key="2">
    <source>
        <dbReference type="Proteomes" id="UP000246678"/>
    </source>
</evidence>
<sequence>MNHYEVKQHLMALLSGEKSIDDLKAIGTPEAEEAVTISARNFNDITMASRDILSAMTSKFVTKVKAGKRAYAQLIAAGMKPADAVFFLGKKLEFQIAWDWIHTSEPYLKPVTPLPGYRNGNRIPICAVLQDFDAAQCRRLYKWVTERAKVS</sequence>
<reference evidence="2" key="1">
    <citation type="submission" date="2018-03" db="EMBL/GenBank/DDBJ databases">
        <title>Phage therapy in agriculture - a green tech approach to combat plant pathogenic bacteria.</title>
        <authorList>
            <person name="Djurhuus A.M."/>
            <person name="Carstens A.B."/>
            <person name="Hansen L.H."/>
        </authorList>
    </citation>
    <scope>NUCLEOTIDE SEQUENCE [LARGE SCALE GENOMIC DNA]</scope>
</reference>
<dbReference type="Proteomes" id="UP000246678">
    <property type="component" value="Segment"/>
</dbReference>